<dbReference type="SUPFAM" id="SSF51161">
    <property type="entry name" value="Trimeric LpxA-like enzymes"/>
    <property type="match status" value="1"/>
</dbReference>
<dbReference type="FunFam" id="2.160.10.10:FF:000037">
    <property type="entry name" value="Streptogramin A acetyltransferase"/>
    <property type="match status" value="1"/>
</dbReference>
<comment type="similarity">
    <text evidence="1">Belongs to the transferase hexapeptide repeat family.</text>
</comment>
<dbReference type="InterPro" id="IPR001451">
    <property type="entry name" value="Hexapep"/>
</dbReference>
<comment type="caution">
    <text evidence="7">The sequence shown here is derived from an EMBL/GenBank/DDBJ whole genome shotgun (WGS) entry which is preliminary data.</text>
</comment>
<keyword evidence="4" id="KW-0046">Antibiotic resistance</keyword>
<reference evidence="6 9" key="2">
    <citation type="submission" date="2019-10" db="EMBL/GenBank/DDBJ databases">
        <title>Prolixibacter strains distinguished by the presence of nitrate reductase genes were adept at nitrate-dependent anaerobic corrosion of metallic iron and carbon steel.</title>
        <authorList>
            <person name="Iino T."/>
            <person name="Shono N."/>
            <person name="Ito K."/>
            <person name="Nakamura R."/>
            <person name="Sueoka K."/>
            <person name="Harayama S."/>
            <person name="Ohkuma M."/>
        </authorList>
    </citation>
    <scope>NUCLEOTIDE SEQUENCE [LARGE SCALE GENOMIC DNA]</scope>
    <source>
        <strain evidence="6 9">MIC1-1</strain>
    </source>
</reference>
<evidence type="ECO:0000313" key="9">
    <source>
        <dbReference type="Proteomes" id="UP000396862"/>
    </source>
</evidence>
<keyword evidence="5" id="KW-0012">Acyltransferase</keyword>
<dbReference type="GO" id="GO:0046677">
    <property type="term" value="P:response to antibiotic"/>
    <property type="evidence" value="ECO:0007669"/>
    <property type="project" value="UniProtKB-KW"/>
</dbReference>
<dbReference type="OrthoDB" id="9812571at2"/>
<dbReference type="RefSeq" id="WP_106540729.1">
    <property type="nucleotide sequence ID" value="NZ_BLAU01000001.1"/>
</dbReference>
<sequence length="223" mass="25198">MKKTLLDPQKKYPMVMPDGTEIKTVVHLNQVIDHPQIEIGDFSYFGHFEVLEDYASFLAPYLFPLSPEKLVIGKFCQIAHGVRIITSSANHNMNGFSTFPFNNFMMTPETSAKEIEAMFQVPGRKGNTHIGNDVWIGMEAIIMPGVTIGDGAIIGARSVVVKDVEPYTIVGGNPAKAIKKRFSEETIEKLLELKWWNWDVEKIEQNLEAILNSDIKKLYNIRL</sequence>
<gene>
    <name evidence="6" type="primary">attR</name>
    <name evidence="7" type="ORF">CLV93_101683</name>
    <name evidence="6" type="ORF">JCM18694_05790</name>
</gene>
<dbReference type="InterPro" id="IPR050179">
    <property type="entry name" value="Trans_hexapeptide_repeat"/>
</dbReference>
<dbReference type="InterPro" id="IPR011004">
    <property type="entry name" value="Trimer_LpxA-like_sf"/>
</dbReference>
<dbReference type="Proteomes" id="UP000396862">
    <property type="component" value="Unassembled WGS sequence"/>
</dbReference>
<organism evidence="7 8">
    <name type="scientific">Prolixibacter denitrificans</name>
    <dbReference type="NCBI Taxonomy" id="1541063"/>
    <lineage>
        <taxon>Bacteria</taxon>
        <taxon>Pseudomonadati</taxon>
        <taxon>Bacteroidota</taxon>
        <taxon>Bacteroidia</taxon>
        <taxon>Marinilabiliales</taxon>
        <taxon>Prolixibacteraceae</taxon>
        <taxon>Prolixibacter</taxon>
    </lineage>
</organism>
<dbReference type="Pfam" id="PF00132">
    <property type="entry name" value="Hexapep"/>
    <property type="match status" value="1"/>
</dbReference>
<dbReference type="PANTHER" id="PTHR43300">
    <property type="entry name" value="ACETYLTRANSFERASE"/>
    <property type="match status" value="1"/>
</dbReference>
<dbReference type="CDD" id="cd03349">
    <property type="entry name" value="LbH_XAT"/>
    <property type="match status" value="1"/>
</dbReference>
<dbReference type="InterPro" id="IPR018357">
    <property type="entry name" value="Hexapep_transf_CS"/>
</dbReference>
<evidence type="ECO:0000313" key="8">
    <source>
        <dbReference type="Proteomes" id="UP000240621"/>
    </source>
</evidence>
<evidence type="ECO:0000256" key="1">
    <source>
        <dbReference type="ARBA" id="ARBA00007274"/>
    </source>
</evidence>
<name>A0A2P8CL79_9BACT</name>
<dbReference type="Proteomes" id="UP000240621">
    <property type="component" value="Unassembled WGS sequence"/>
</dbReference>
<dbReference type="PANTHER" id="PTHR43300:SF11">
    <property type="entry name" value="ACETYLTRANSFERASE RV3034C-RELATED"/>
    <property type="match status" value="1"/>
</dbReference>
<evidence type="ECO:0000256" key="2">
    <source>
        <dbReference type="ARBA" id="ARBA00022679"/>
    </source>
</evidence>
<dbReference type="Gene3D" id="2.160.10.10">
    <property type="entry name" value="Hexapeptide repeat proteins"/>
    <property type="match status" value="1"/>
</dbReference>
<keyword evidence="3" id="KW-0677">Repeat</keyword>
<reference evidence="7 8" key="1">
    <citation type="submission" date="2018-03" db="EMBL/GenBank/DDBJ databases">
        <title>Genomic Encyclopedia of Archaeal and Bacterial Type Strains, Phase II (KMG-II): from individual species to whole genera.</title>
        <authorList>
            <person name="Goeker M."/>
        </authorList>
    </citation>
    <scope>NUCLEOTIDE SEQUENCE [LARGE SCALE GENOMIC DNA]</scope>
    <source>
        <strain evidence="7 8">DSM 27267</strain>
    </source>
</reference>
<dbReference type="AlphaFoldDB" id="A0A2P8CL79"/>
<dbReference type="GO" id="GO:0016746">
    <property type="term" value="F:acyltransferase activity"/>
    <property type="evidence" value="ECO:0007669"/>
    <property type="project" value="UniProtKB-KW"/>
</dbReference>
<dbReference type="EMBL" id="BLAU01000001">
    <property type="protein sequence ID" value="GET20333.1"/>
    <property type="molecule type" value="Genomic_DNA"/>
</dbReference>
<accession>A0A2P8CL79</accession>
<evidence type="ECO:0000313" key="7">
    <source>
        <dbReference type="EMBL" id="PSK85714.1"/>
    </source>
</evidence>
<keyword evidence="2 7" id="KW-0808">Transferase</keyword>
<dbReference type="EMBL" id="PYGC01000001">
    <property type="protein sequence ID" value="PSK85714.1"/>
    <property type="molecule type" value="Genomic_DNA"/>
</dbReference>
<evidence type="ECO:0000256" key="4">
    <source>
        <dbReference type="ARBA" id="ARBA00023251"/>
    </source>
</evidence>
<evidence type="ECO:0000256" key="3">
    <source>
        <dbReference type="ARBA" id="ARBA00022737"/>
    </source>
</evidence>
<keyword evidence="9" id="KW-1185">Reference proteome</keyword>
<dbReference type="PROSITE" id="PS00101">
    <property type="entry name" value="HEXAPEP_TRANSFERASES"/>
    <property type="match status" value="1"/>
</dbReference>
<evidence type="ECO:0000256" key="5">
    <source>
        <dbReference type="ARBA" id="ARBA00023315"/>
    </source>
</evidence>
<proteinExistence type="inferred from homology"/>
<evidence type="ECO:0000313" key="6">
    <source>
        <dbReference type="EMBL" id="GET20333.1"/>
    </source>
</evidence>
<protein>
    <submittedName>
        <fullName evidence="6 7">Acetyltransferase</fullName>
    </submittedName>
</protein>